<proteinExistence type="predicted"/>
<dbReference type="NCBIfam" id="TIGR02165">
    <property type="entry name" value="cas5_6_GSU0054"/>
    <property type="match status" value="1"/>
</dbReference>
<comment type="caution">
    <text evidence="1">The sequence shown here is derived from an EMBL/GenBank/DDBJ whole genome shotgun (WGS) entry which is preliminary data.</text>
</comment>
<sequence length="409" mass="44445">MTLVIEARFPLGQYLAHDGAGFPEWPPSPARLAAATVAAAYRMGEGIEAARRFCDLDPPTIVTPMVGMRDGSVSRWVPVDNPVDPDKGTIGRGGLSAKIAKPPERGTVVGDAPVRFEFVSAPQDDEWRTGLGEVLRGVPYLGRPTSPVLLRVASSMQLSDGGYLWEPDRAGDRLLPTANRAFLEALDERERERERSGVTGHHPRLAVRPVTRYRRVRLGADQGDCRPATLREARAHLQSMVYIRTAKAEPADIRKVIDAFTEAELLLPVYGVVTKQGLEIPRLFGVLAAPAWVRASAVALGSGSVVVRPELPPDTRHVVDAVRTAWGEARAWTTAAPLKGSKEEIADLIRGWSAGFNAKLVQAQSHSSPRLVGPEATEDELHVSLLFDRPLSGPLVLNRCALIPFALEE</sequence>
<evidence type="ECO:0000313" key="2">
    <source>
        <dbReference type="Proteomes" id="UP000744769"/>
    </source>
</evidence>
<protein>
    <submittedName>
        <fullName evidence="1">Type I-U CRISPR-associated protein Cas5/Cas6</fullName>
    </submittedName>
</protein>
<dbReference type="EMBL" id="JAAOIV010000007">
    <property type="protein sequence ID" value="NHN56237.1"/>
    <property type="molecule type" value="Genomic_DNA"/>
</dbReference>
<gene>
    <name evidence="1" type="primary">cas5u6u</name>
    <name evidence="1" type="ORF">G9U51_10670</name>
</gene>
<accession>A0A967E9C8</accession>
<dbReference type="RefSeq" id="WP_166196808.1">
    <property type="nucleotide sequence ID" value="NZ_JAAOIV010000007.1"/>
</dbReference>
<dbReference type="AlphaFoldDB" id="A0A967E9C8"/>
<reference evidence="1" key="1">
    <citation type="submission" date="2020-03" db="EMBL/GenBank/DDBJ databases">
        <title>Draft sequencing of Calidifontibacter sp. DB0510.</title>
        <authorList>
            <person name="Kim D.-U."/>
        </authorList>
    </citation>
    <scope>NUCLEOTIDE SEQUENCE</scope>
    <source>
        <strain evidence="1">DB0510</strain>
    </source>
</reference>
<dbReference type="Proteomes" id="UP000744769">
    <property type="component" value="Unassembled WGS sequence"/>
</dbReference>
<evidence type="ECO:0000313" key="1">
    <source>
        <dbReference type="EMBL" id="NHN56237.1"/>
    </source>
</evidence>
<keyword evidence="2" id="KW-1185">Reference proteome</keyword>
<organism evidence="1 2">
    <name type="scientific">Metallococcus carri</name>
    <dbReference type="NCBI Taxonomy" id="1656884"/>
    <lineage>
        <taxon>Bacteria</taxon>
        <taxon>Bacillati</taxon>
        <taxon>Actinomycetota</taxon>
        <taxon>Actinomycetes</taxon>
        <taxon>Micrococcales</taxon>
        <taxon>Dermacoccaceae</taxon>
        <taxon>Metallococcus</taxon>
    </lineage>
</organism>
<name>A0A967E9C8_9MICO</name>
<dbReference type="InterPro" id="IPR019089">
    <property type="entry name" value="Cas_GSU0054"/>
</dbReference>